<dbReference type="GO" id="GO:0008483">
    <property type="term" value="F:transaminase activity"/>
    <property type="evidence" value="ECO:0007669"/>
    <property type="project" value="UniProtKB-KW"/>
</dbReference>
<dbReference type="InterPro" id="IPR015422">
    <property type="entry name" value="PyrdxlP-dep_Trfase_small"/>
</dbReference>
<dbReference type="Proteomes" id="UP000786185">
    <property type="component" value="Unassembled WGS sequence"/>
</dbReference>
<dbReference type="AlphaFoldDB" id="A0AAW4BP20"/>
<keyword evidence="2" id="KW-0808">Transferase</keyword>
<dbReference type="Pfam" id="PF01041">
    <property type="entry name" value="DegT_DnrJ_EryC1"/>
    <property type="match status" value="1"/>
</dbReference>
<comment type="caution">
    <text evidence="2">The sequence shown here is derived from an EMBL/GenBank/DDBJ whole genome shotgun (WGS) entry which is preliminary data.</text>
</comment>
<reference evidence="2" key="1">
    <citation type="journal article" date="2021" name="PeerJ">
        <title>Analysis of 44 Vibrio anguillarum genomes reveals high genetic diversity.</title>
        <authorList>
            <person name="Hansen M.J."/>
            <person name="Dalsgaard I."/>
        </authorList>
    </citation>
    <scope>NUCLEOTIDE SEQUENCE</scope>
    <source>
        <strain evidence="2">850617-1/1</strain>
    </source>
</reference>
<dbReference type="InterPro" id="IPR015424">
    <property type="entry name" value="PyrdxlP-dep_Trfase"/>
</dbReference>
<dbReference type="InterPro" id="IPR000653">
    <property type="entry name" value="DegT/StrS_aminotransferase"/>
</dbReference>
<proteinExistence type="predicted"/>
<evidence type="ECO:0000256" key="1">
    <source>
        <dbReference type="ARBA" id="ARBA00022898"/>
    </source>
</evidence>
<accession>A0AAW4BP20</accession>
<keyword evidence="2" id="KW-0032">Aminotransferase</keyword>
<protein>
    <submittedName>
        <fullName evidence="2">Glutamine--scyllo-inositol aminotransferase</fullName>
    </submittedName>
</protein>
<dbReference type="EMBL" id="SCLC01000963">
    <property type="protein sequence ID" value="MBF4437448.1"/>
    <property type="molecule type" value="Genomic_DNA"/>
</dbReference>
<evidence type="ECO:0000313" key="2">
    <source>
        <dbReference type="EMBL" id="MBF4437448.1"/>
    </source>
</evidence>
<feature type="non-terminal residue" evidence="2">
    <location>
        <position position="1"/>
    </location>
</feature>
<dbReference type="SUPFAM" id="SSF53383">
    <property type="entry name" value="PLP-dependent transferases"/>
    <property type="match status" value="1"/>
</dbReference>
<name>A0AAW4BP20_VIBAN</name>
<sequence length="69" mass="7789">RQRFMGKLRENLVDSRPVFSPLSSLPMFEPRVKNPVALRIGQSAINLPSGHNLILEQLEHVATTIKKLV</sequence>
<keyword evidence="1" id="KW-0663">Pyridoxal phosphate</keyword>
<gene>
    <name evidence="2" type="ORF">ERJ77_23780</name>
</gene>
<evidence type="ECO:0000313" key="3">
    <source>
        <dbReference type="Proteomes" id="UP000786185"/>
    </source>
</evidence>
<organism evidence="2 3">
    <name type="scientific">Vibrio anguillarum</name>
    <name type="common">Listonella anguillarum</name>
    <dbReference type="NCBI Taxonomy" id="55601"/>
    <lineage>
        <taxon>Bacteria</taxon>
        <taxon>Pseudomonadati</taxon>
        <taxon>Pseudomonadota</taxon>
        <taxon>Gammaproteobacteria</taxon>
        <taxon>Vibrionales</taxon>
        <taxon>Vibrionaceae</taxon>
        <taxon>Vibrio</taxon>
    </lineage>
</organism>
<dbReference type="Gene3D" id="3.90.1150.10">
    <property type="entry name" value="Aspartate Aminotransferase, domain 1"/>
    <property type="match status" value="1"/>
</dbReference>